<dbReference type="SUPFAM" id="SSF53223">
    <property type="entry name" value="Aminoacid dehydrogenase-like, N-terminal domain"/>
    <property type="match status" value="1"/>
</dbReference>
<dbReference type="Pfam" id="PF00763">
    <property type="entry name" value="THF_DHG_CYH"/>
    <property type="match status" value="1"/>
</dbReference>
<evidence type="ECO:0000256" key="4">
    <source>
        <dbReference type="ARBA" id="ARBA00022755"/>
    </source>
</evidence>
<evidence type="ECO:0000313" key="14">
    <source>
        <dbReference type="EMBL" id="OGM33740.1"/>
    </source>
</evidence>
<dbReference type="InterPro" id="IPR036291">
    <property type="entry name" value="NAD(P)-bd_dom_sf"/>
</dbReference>
<sequence length="275" mass="30083">MTVIFEGKYFAVKKEKELKRSVDKLRIKGITPKLVSVLVGDNPASVLYVSLKEKAAQRIGAKIEVQKYDSAVRFSELVHEIKKLNEDKNVHGIMIQLPLPKSFSKRDRDEIINSIERRKDVDGLRDDSSYLTPTAKAVLEVIKEATPYITLKDGPLKVVVIGAKGFEGKKILTLLKERGYDVVGVDKDTSDLKSKTRKADVLVSVTGSPRIIGKDDIKVGSVVIDVGSPKGDVRSKEILGKAAFISPVPGGVGPVTISCLLENLIEAAEVNHRKG</sequence>
<dbReference type="InterPro" id="IPR020631">
    <property type="entry name" value="THF_DH/CycHdrlase_NAD-bd_dom"/>
</dbReference>
<comment type="pathway">
    <text evidence="1 11">One-carbon metabolism; tetrahydrofolate interconversion.</text>
</comment>
<keyword evidence="5 11" id="KW-0378">Hydrolase</keyword>
<comment type="catalytic activity">
    <reaction evidence="11">
        <text>(6R)-5,10-methylene-5,6,7,8-tetrahydrofolate + NADP(+) = (6R)-5,10-methenyltetrahydrofolate + NADPH</text>
        <dbReference type="Rhea" id="RHEA:22812"/>
        <dbReference type="ChEBI" id="CHEBI:15636"/>
        <dbReference type="ChEBI" id="CHEBI:57455"/>
        <dbReference type="ChEBI" id="CHEBI:57783"/>
        <dbReference type="ChEBI" id="CHEBI:58349"/>
        <dbReference type="EC" id="1.5.1.5"/>
    </reaction>
</comment>
<dbReference type="GO" id="GO:0000105">
    <property type="term" value="P:L-histidine biosynthetic process"/>
    <property type="evidence" value="ECO:0007669"/>
    <property type="project" value="UniProtKB-KW"/>
</dbReference>
<dbReference type="AlphaFoldDB" id="A0A1F7Z2S9"/>
<accession>A0A1F7Z2S9</accession>
<evidence type="ECO:0000256" key="7">
    <source>
        <dbReference type="ARBA" id="ARBA00023002"/>
    </source>
</evidence>
<evidence type="ECO:0000256" key="11">
    <source>
        <dbReference type="HAMAP-Rule" id="MF_01576"/>
    </source>
</evidence>
<dbReference type="GO" id="GO:0005829">
    <property type="term" value="C:cytosol"/>
    <property type="evidence" value="ECO:0007669"/>
    <property type="project" value="TreeGrafter"/>
</dbReference>
<comment type="function">
    <text evidence="11">Catalyzes the oxidation of 5,10-methylenetetrahydrofolate to 5,10-methenyltetrahydrofolate and then the hydrolysis of 5,10-methenyltetrahydrofolate to 10-formyltetrahydrofolate.</text>
</comment>
<dbReference type="GO" id="GO:0004488">
    <property type="term" value="F:methylenetetrahydrofolate dehydrogenase (NADP+) activity"/>
    <property type="evidence" value="ECO:0007669"/>
    <property type="project" value="UniProtKB-UniRule"/>
</dbReference>
<dbReference type="Pfam" id="PF02882">
    <property type="entry name" value="THF_DHG_CYH_C"/>
    <property type="match status" value="1"/>
</dbReference>
<dbReference type="PRINTS" id="PR00085">
    <property type="entry name" value="THFDHDRGNASE"/>
</dbReference>
<keyword evidence="3 11" id="KW-0554">One-carbon metabolism</keyword>
<dbReference type="SUPFAM" id="SSF51735">
    <property type="entry name" value="NAD(P)-binding Rossmann-fold domains"/>
    <property type="match status" value="1"/>
</dbReference>
<feature type="domain" description="Tetrahydrofolate dehydrogenase/cyclohydrolase catalytic" evidence="12">
    <location>
        <begin position="6"/>
        <end position="122"/>
    </location>
</feature>
<keyword evidence="6 11" id="KW-0521">NADP</keyword>
<keyword evidence="8 11" id="KW-0368">Histidine biosynthesis</keyword>
<dbReference type="UniPathway" id="UPA00193"/>
<dbReference type="GO" id="GO:0035999">
    <property type="term" value="P:tetrahydrofolate interconversion"/>
    <property type="evidence" value="ECO:0007669"/>
    <property type="project" value="UniProtKB-UniRule"/>
</dbReference>
<comment type="caution">
    <text evidence="11">Lacks conserved residue(s) required for the propagation of feature annotation.</text>
</comment>
<keyword evidence="9 11" id="KW-0486">Methionine biosynthesis</keyword>
<evidence type="ECO:0000256" key="3">
    <source>
        <dbReference type="ARBA" id="ARBA00022563"/>
    </source>
</evidence>
<dbReference type="HAMAP" id="MF_01576">
    <property type="entry name" value="THF_DHG_CYH"/>
    <property type="match status" value="1"/>
</dbReference>
<name>A0A1F7Z2S9_9BACT</name>
<comment type="caution">
    <text evidence="14">The sequence shown here is derived from an EMBL/GenBank/DDBJ whole genome shotgun (WGS) entry which is preliminary data.</text>
</comment>
<gene>
    <name evidence="11" type="primary">folD</name>
    <name evidence="14" type="ORF">A3D01_06410</name>
</gene>
<dbReference type="InterPro" id="IPR020630">
    <property type="entry name" value="THF_DH/CycHdrlase_cat_dom"/>
</dbReference>
<evidence type="ECO:0000259" key="12">
    <source>
        <dbReference type="Pfam" id="PF00763"/>
    </source>
</evidence>
<dbReference type="InterPro" id="IPR046346">
    <property type="entry name" value="Aminoacid_DH-like_N_sf"/>
</dbReference>
<dbReference type="GO" id="GO:0004477">
    <property type="term" value="F:methenyltetrahydrofolate cyclohydrolase activity"/>
    <property type="evidence" value="ECO:0007669"/>
    <property type="project" value="UniProtKB-UniRule"/>
</dbReference>
<dbReference type="PANTHER" id="PTHR48099:SF5">
    <property type="entry name" value="C-1-TETRAHYDROFOLATE SYNTHASE, CYTOPLASMIC"/>
    <property type="match status" value="1"/>
</dbReference>
<evidence type="ECO:0000313" key="15">
    <source>
        <dbReference type="Proteomes" id="UP000177169"/>
    </source>
</evidence>
<dbReference type="Proteomes" id="UP000177169">
    <property type="component" value="Unassembled WGS sequence"/>
</dbReference>
<dbReference type="EMBL" id="MGGR01000014">
    <property type="protein sequence ID" value="OGM33740.1"/>
    <property type="molecule type" value="Genomic_DNA"/>
</dbReference>
<dbReference type="InterPro" id="IPR000672">
    <property type="entry name" value="THF_DH/CycHdrlase"/>
</dbReference>
<evidence type="ECO:0000256" key="1">
    <source>
        <dbReference type="ARBA" id="ARBA00004777"/>
    </source>
</evidence>
<dbReference type="PANTHER" id="PTHR48099">
    <property type="entry name" value="C-1-TETRAHYDROFOLATE SYNTHASE, CYTOPLASMIC-RELATED"/>
    <property type="match status" value="1"/>
</dbReference>
<organism evidence="14 15">
    <name type="scientific">Candidatus Woesebacteria bacterium RIFCSPHIGHO2_02_FULL_39_13</name>
    <dbReference type="NCBI Taxonomy" id="1802505"/>
    <lineage>
        <taxon>Bacteria</taxon>
        <taxon>Candidatus Woeseibacteriota</taxon>
    </lineage>
</organism>
<comment type="subunit">
    <text evidence="2 11">Homodimer.</text>
</comment>
<evidence type="ECO:0000256" key="2">
    <source>
        <dbReference type="ARBA" id="ARBA00011738"/>
    </source>
</evidence>
<proteinExistence type="inferred from homology"/>
<dbReference type="EC" id="1.5.1.5" evidence="11"/>
<evidence type="ECO:0000256" key="8">
    <source>
        <dbReference type="ARBA" id="ARBA00023102"/>
    </source>
</evidence>
<reference evidence="14 15" key="1">
    <citation type="journal article" date="2016" name="Nat. Commun.">
        <title>Thousands of microbial genomes shed light on interconnected biogeochemical processes in an aquifer system.</title>
        <authorList>
            <person name="Anantharaman K."/>
            <person name="Brown C.T."/>
            <person name="Hug L.A."/>
            <person name="Sharon I."/>
            <person name="Castelle C.J."/>
            <person name="Probst A.J."/>
            <person name="Thomas B.C."/>
            <person name="Singh A."/>
            <person name="Wilkins M.J."/>
            <person name="Karaoz U."/>
            <person name="Brodie E.L."/>
            <person name="Williams K.H."/>
            <person name="Hubbard S.S."/>
            <person name="Banfield J.F."/>
        </authorList>
    </citation>
    <scope>NUCLEOTIDE SEQUENCE [LARGE SCALE GENOMIC DNA]</scope>
</reference>
<keyword evidence="7 11" id="KW-0560">Oxidoreductase</keyword>
<comment type="catalytic activity">
    <reaction evidence="11">
        <text>(6R)-5,10-methenyltetrahydrofolate + H2O = (6R)-10-formyltetrahydrofolate + H(+)</text>
        <dbReference type="Rhea" id="RHEA:23700"/>
        <dbReference type="ChEBI" id="CHEBI:15377"/>
        <dbReference type="ChEBI" id="CHEBI:15378"/>
        <dbReference type="ChEBI" id="CHEBI:57455"/>
        <dbReference type="ChEBI" id="CHEBI:195366"/>
        <dbReference type="EC" id="3.5.4.9"/>
    </reaction>
</comment>
<feature type="domain" description="Tetrahydrofolate dehydrogenase/cyclohydrolase NAD(P)-binding" evidence="13">
    <location>
        <begin position="134"/>
        <end position="270"/>
    </location>
</feature>
<dbReference type="GO" id="GO:0006164">
    <property type="term" value="P:purine nucleotide biosynthetic process"/>
    <property type="evidence" value="ECO:0007669"/>
    <property type="project" value="UniProtKB-KW"/>
</dbReference>
<evidence type="ECO:0000259" key="13">
    <source>
        <dbReference type="Pfam" id="PF02882"/>
    </source>
</evidence>
<dbReference type="Gene3D" id="3.40.50.10860">
    <property type="entry name" value="Leucine Dehydrogenase, chain A, domain 1"/>
    <property type="match status" value="1"/>
</dbReference>
<protein>
    <recommendedName>
        <fullName evidence="11">Bifunctional protein FolD</fullName>
    </recommendedName>
    <domain>
        <recommendedName>
            <fullName evidence="11">Methylenetetrahydrofolate dehydrogenase</fullName>
            <ecNumber evidence="11">1.5.1.5</ecNumber>
        </recommendedName>
    </domain>
    <domain>
        <recommendedName>
            <fullName evidence="11">Methenyltetrahydrofolate cyclohydrolase</fullName>
            <ecNumber evidence="11">3.5.4.9</ecNumber>
        </recommendedName>
    </domain>
</protein>
<dbReference type="EC" id="3.5.4.9" evidence="11"/>
<evidence type="ECO:0000256" key="5">
    <source>
        <dbReference type="ARBA" id="ARBA00022801"/>
    </source>
</evidence>
<dbReference type="FunFam" id="3.40.50.10860:FF:000005">
    <property type="entry name" value="C-1-tetrahydrofolate synthase, cytoplasmic, putative"/>
    <property type="match status" value="1"/>
</dbReference>
<dbReference type="STRING" id="1802505.A3D01_06410"/>
<evidence type="ECO:0000256" key="10">
    <source>
        <dbReference type="ARBA" id="ARBA00023268"/>
    </source>
</evidence>
<keyword evidence="4 11" id="KW-0658">Purine biosynthesis</keyword>
<dbReference type="Gene3D" id="3.40.50.720">
    <property type="entry name" value="NAD(P)-binding Rossmann-like Domain"/>
    <property type="match status" value="1"/>
</dbReference>
<keyword evidence="10 11" id="KW-0511">Multifunctional enzyme</keyword>
<dbReference type="GO" id="GO:0009086">
    <property type="term" value="P:methionine biosynthetic process"/>
    <property type="evidence" value="ECO:0007669"/>
    <property type="project" value="UniProtKB-KW"/>
</dbReference>
<evidence type="ECO:0000256" key="9">
    <source>
        <dbReference type="ARBA" id="ARBA00023167"/>
    </source>
</evidence>
<keyword evidence="11" id="KW-0028">Amino-acid biosynthesis</keyword>
<evidence type="ECO:0000256" key="6">
    <source>
        <dbReference type="ARBA" id="ARBA00022857"/>
    </source>
</evidence>
<comment type="similarity">
    <text evidence="11">Belongs to the tetrahydrofolate dehydrogenase/cyclohydrolase family.</text>
</comment>